<evidence type="ECO:0000256" key="2">
    <source>
        <dbReference type="ARBA" id="ARBA00022485"/>
    </source>
</evidence>
<dbReference type="SUPFAM" id="SSF102114">
    <property type="entry name" value="Radical SAM enzymes"/>
    <property type="match status" value="1"/>
</dbReference>
<dbReference type="GO" id="GO:0046872">
    <property type="term" value="F:metal ion binding"/>
    <property type="evidence" value="ECO:0007669"/>
    <property type="project" value="UniProtKB-KW"/>
</dbReference>
<dbReference type="NCBIfam" id="TIGR00238">
    <property type="entry name" value="KamA family radical SAM protein"/>
    <property type="match status" value="1"/>
</dbReference>
<name>A0AAD9SLG4_PHOAM</name>
<dbReference type="InterPro" id="IPR003739">
    <property type="entry name" value="Lys_aminomutase/Glu_NH3_mut"/>
</dbReference>
<dbReference type="GO" id="GO:0003824">
    <property type="term" value="F:catalytic activity"/>
    <property type="evidence" value="ECO:0007669"/>
    <property type="project" value="InterPro"/>
</dbReference>
<organism evidence="8 9">
    <name type="scientific">Phomopsis amygdali</name>
    <name type="common">Fusicoccum amygdali</name>
    <dbReference type="NCBI Taxonomy" id="1214568"/>
    <lineage>
        <taxon>Eukaryota</taxon>
        <taxon>Fungi</taxon>
        <taxon>Dikarya</taxon>
        <taxon>Ascomycota</taxon>
        <taxon>Pezizomycotina</taxon>
        <taxon>Sordariomycetes</taxon>
        <taxon>Sordariomycetidae</taxon>
        <taxon>Diaporthales</taxon>
        <taxon>Diaporthaceae</taxon>
        <taxon>Diaporthe</taxon>
    </lineage>
</organism>
<dbReference type="SFLD" id="SFLDG01070">
    <property type="entry name" value="PLP-dependent"/>
    <property type="match status" value="1"/>
</dbReference>
<dbReference type="Proteomes" id="UP001265746">
    <property type="component" value="Unassembled WGS sequence"/>
</dbReference>
<dbReference type="InterPro" id="IPR058240">
    <property type="entry name" value="rSAM_sf"/>
</dbReference>
<proteinExistence type="predicted"/>
<evidence type="ECO:0000256" key="4">
    <source>
        <dbReference type="ARBA" id="ARBA00022723"/>
    </source>
</evidence>
<evidence type="ECO:0000313" key="8">
    <source>
        <dbReference type="EMBL" id="KAK2610529.1"/>
    </source>
</evidence>
<dbReference type="AlphaFoldDB" id="A0AAD9SLG4"/>
<evidence type="ECO:0000313" key="9">
    <source>
        <dbReference type="Proteomes" id="UP001265746"/>
    </source>
</evidence>
<keyword evidence="3" id="KW-0949">S-adenosyl-L-methionine</keyword>
<dbReference type="PANTHER" id="PTHR30538:SF0">
    <property type="entry name" value="L-LYSINE 2,3-AMINOMUTASE AQ_1632-RELATED"/>
    <property type="match status" value="1"/>
</dbReference>
<accession>A0AAD9SLG4</accession>
<protein>
    <recommendedName>
        <fullName evidence="10">L-lysine 2,3-aminomutase</fullName>
    </recommendedName>
</protein>
<comment type="cofactor">
    <cofactor evidence="1">
        <name>pyridoxal 5'-phosphate</name>
        <dbReference type="ChEBI" id="CHEBI:597326"/>
    </cofactor>
</comment>
<dbReference type="InterPro" id="IPR007197">
    <property type="entry name" value="rSAM"/>
</dbReference>
<keyword evidence="4" id="KW-0479">Metal-binding</keyword>
<keyword evidence="6" id="KW-0408">Iron</keyword>
<evidence type="ECO:0000256" key="5">
    <source>
        <dbReference type="ARBA" id="ARBA00022898"/>
    </source>
</evidence>
<dbReference type="InterPro" id="IPR013785">
    <property type="entry name" value="Aldolase_TIM"/>
</dbReference>
<keyword evidence="9" id="KW-1185">Reference proteome</keyword>
<keyword evidence="5" id="KW-0663">Pyridoxal phosphate</keyword>
<dbReference type="SFLD" id="SFLDS00029">
    <property type="entry name" value="Radical_SAM"/>
    <property type="match status" value="1"/>
</dbReference>
<evidence type="ECO:0000256" key="6">
    <source>
        <dbReference type="ARBA" id="ARBA00023004"/>
    </source>
</evidence>
<dbReference type="Gene3D" id="3.20.20.70">
    <property type="entry name" value="Aldolase class I"/>
    <property type="match status" value="1"/>
</dbReference>
<evidence type="ECO:0000256" key="3">
    <source>
        <dbReference type="ARBA" id="ARBA00022691"/>
    </source>
</evidence>
<evidence type="ECO:0008006" key="10">
    <source>
        <dbReference type="Google" id="ProtNLM"/>
    </source>
</evidence>
<keyword evidence="7" id="KW-0411">Iron-sulfur</keyword>
<dbReference type="EMBL" id="JAUJFL010000002">
    <property type="protein sequence ID" value="KAK2610529.1"/>
    <property type="molecule type" value="Genomic_DNA"/>
</dbReference>
<comment type="caution">
    <text evidence="8">The sequence shown here is derived from an EMBL/GenBank/DDBJ whole genome shotgun (WGS) entry which is preliminary data.</text>
</comment>
<keyword evidence="2" id="KW-0004">4Fe-4S</keyword>
<evidence type="ECO:0000256" key="7">
    <source>
        <dbReference type="ARBA" id="ARBA00023014"/>
    </source>
</evidence>
<gene>
    <name evidence="8" type="ORF">N8I77_003952</name>
</gene>
<dbReference type="GO" id="GO:0051539">
    <property type="term" value="F:4 iron, 4 sulfur cluster binding"/>
    <property type="evidence" value="ECO:0007669"/>
    <property type="project" value="UniProtKB-KW"/>
</dbReference>
<reference evidence="8" key="1">
    <citation type="submission" date="2023-06" db="EMBL/GenBank/DDBJ databases">
        <authorList>
            <person name="Noh H."/>
        </authorList>
    </citation>
    <scope>NUCLEOTIDE SEQUENCE</scope>
    <source>
        <strain evidence="8">DUCC20226</strain>
    </source>
</reference>
<sequence>MFLSTEMCPKSNFFRTAGVPYLLSRINWEDPRNDPIFRQFIPMKSLLLPDHPKLELDSLHEKGDEPVDGLVHRYPDKALFLAVSVCPTYCAYCTRARAVGGNTECVTKQSYKPGRTRWDEIFTYIEANPQLQDIVVSGGDSFYIHPEHVRMIGDRLTNIPHIRRFRFASKGLAVAPIRFLDTADDWTNALIEVSQKARDAGKAMALHTHFNHPNEFSWITEVAAQRLNAANVTVRNQTVLLKGINDDYQTMSTLIRKLAYNNVTPYYVYICDMVQNSEHFRTPLQTLLDLEVQIRGTIAGFNMPQFIVDLPGGGGKRIGSTYESYDRETGVSKFKSPAITTASGAYSWRRKKPEVFEYHDPIGHGARVDLNN</sequence>
<dbReference type="PANTHER" id="PTHR30538">
    <property type="entry name" value="LYSINE 2,3-AMINOMUTASE-RELATED"/>
    <property type="match status" value="1"/>
</dbReference>
<evidence type="ECO:0000256" key="1">
    <source>
        <dbReference type="ARBA" id="ARBA00001933"/>
    </source>
</evidence>